<feature type="region of interest" description="Disordered" evidence="1">
    <location>
        <begin position="1"/>
        <end position="217"/>
    </location>
</feature>
<feature type="compositionally biased region" description="Low complexity" evidence="1">
    <location>
        <begin position="114"/>
        <end position="135"/>
    </location>
</feature>
<feature type="compositionally biased region" description="Low complexity" evidence="1">
    <location>
        <begin position="191"/>
        <end position="204"/>
    </location>
</feature>
<dbReference type="AlphaFoldDB" id="A0A9J6D1P8"/>
<feature type="compositionally biased region" description="Polar residues" evidence="1">
    <location>
        <begin position="72"/>
        <end position="90"/>
    </location>
</feature>
<reference evidence="2" key="2">
    <citation type="submission" date="2021-09" db="EMBL/GenBank/DDBJ databases">
        <authorList>
            <person name="Jia N."/>
            <person name="Wang J."/>
            <person name="Shi W."/>
            <person name="Du L."/>
            <person name="Sun Y."/>
            <person name="Zhan W."/>
            <person name="Jiang J."/>
            <person name="Wang Q."/>
            <person name="Zhang B."/>
            <person name="Ji P."/>
            <person name="Sakyi L.B."/>
            <person name="Cui X."/>
            <person name="Yuan T."/>
            <person name="Jiang B."/>
            <person name="Yang W."/>
            <person name="Lam T.T.-Y."/>
            <person name="Chang Q."/>
            <person name="Ding S."/>
            <person name="Wang X."/>
            <person name="Zhu J."/>
            <person name="Ruan X."/>
            <person name="Zhao L."/>
            <person name="Wei J."/>
            <person name="Que T."/>
            <person name="Du C."/>
            <person name="Cheng J."/>
            <person name="Dai P."/>
            <person name="Han X."/>
            <person name="Huang E."/>
            <person name="Gao Y."/>
            <person name="Liu J."/>
            <person name="Shao H."/>
            <person name="Ye R."/>
            <person name="Li L."/>
            <person name="Wei W."/>
            <person name="Wang X."/>
            <person name="Wang C."/>
            <person name="Huo Q."/>
            <person name="Li W."/>
            <person name="Guo W."/>
            <person name="Chen H."/>
            <person name="Chen S."/>
            <person name="Zhou L."/>
            <person name="Zhou L."/>
            <person name="Ni X."/>
            <person name="Tian J."/>
            <person name="Zhou Y."/>
            <person name="Sheng Y."/>
            <person name="Liu T."/>
            <person name="Pan Y."/>
            <person name="Xia L."/>
            <person name="Li J."/>
            <person name="Zhao F."/>
            <person name="Cao W."/>
        </authorList>
    </citation>
    <scope>NUCLEOTIDE SEQUENCE</scope>
    <source>
        <strain evidence="2">Rmic-2018</strain>
        <tissue evidence="2">Larvae</tissue>
    </source>
</reference>
<dbReference type="VEuPathDB" id="VectorBase:LOC119183473"/>
<feature type="compositionally biased region" description="Basic and acidic residues" evidence="1">
    <location>
        <begin position="96"/>
        <end position="111"/>
    </location>
</feature>
<comment type="caution">
    <text evidence="2">The sequence shown here is derived from an EMBL/GenBank/DDBJ whole genome shotgun (WGS) entry which is preliminary data.</text>
</comment>
<feature type="compositionally biased region" description="Basic and acidic residues" evidence="1">
    <location>
        <begin position="177"/>
        <end position="187"/>
    </location>
</feature>
<evidence type="ECO:0000313" key="3">
    <source>
        <dbReference type="Proteomes" id="UP000821866"/>
    </source>
</evidence>
<feature type="compositionally biased region" description="Polar residues" evidence="1">
    <location>
        <begin position="136"/>
        <end position="155"/>
    </location>
</feature>
<accession>A0A9J6D1P8</accession>
<dbReference type="EMBL" id="JABSTU010002101">
    <property type="protein sequence ID" value="KAH7984932.1"/>
    <property type="molecule type" value="Genomic_DNA"/>
</dbReference>
<gene>
    <name evidence="2" type="ORF">HPB51_026892</name>
</gene>
<protein>
    <submittedName>
        <fullName evidence="2">Uncharacterized protein</fullName>
    </submittedName>
</protein>
<evidence type="ECO:0000256" key="1">
    <source>
        <dbReference type="SAM" id="MobiDB-lite"/>
    </source>
</evidence>
<sequence>MSHRGLLHNNSLTGDHDRDLTPSRISHCSDDSTSSSSGGCGVPADSSSETSEGEFAKTPGGSRKCSPRKISKTGNITPQPGEFGSTNGTSPWKMAPPERPDPAGGRSHDVIVIDSSAASADESYASSASPSASPAKTNGTASSPRHSISGVGSRQTPPPPSAKSMIPYLAAPYQGHELGESDHKRNDVVNSSTSSAATDGQAAGDDQRQSPTVVYSA</sequence>
<evidence type="ECO:0000313" key="2">
    <source>
        <dbReference type="EMBL" id="KAH7984932.1"/>
    </source>
</evidence>
<feature type="compositionally biased region" description="Low complexity" evidence="1">
    <location>
        <begin position="23"/>
        <end position="37"/>
    </location>
</feature>
<proteinExistence type="predicted"/>
<name>A0A9J6D1P8_RHIMP</name>
<dbReference type="Proteomes" id="UP000821866">
    <property type="component" value="Unassembled WGS sequence"/>
</dbReference>
<reference evidence="2" key="1">
    <citation type="journal article" date="2020" name="Cell">
        <title>Large-Scale Comparative Analyses of Tick Genomes Elucidate Their Genetic Diversity and Vector Capacities.</title>
        <authorList>
            <consortium name="Tick Genome and Microbiome Consortium (TIGMIC)"/>
            <person name="Jia N."/>
            <person name="Wang J."/>
            <person name="Shi W."/>
            <person name="Du L."/>
            <person name="Sun Y."/>
            <person name="Zhan W."/>
            <person name="Jiang J.F."/>
            <person name="Wang Q."/>
            <person name="Zhang B."/>
            <person name="Ji P."/>
            <person name="Bell-Sakyi L."/>
            <person name="Cui X.M."/>
            <person name="Yuan T.T."/>
            <person name="Jiang B.G."/>
            <person name="Yang W.F."/>
            <person name="Lam T.T."/>
            <person name="Chang Q.C."/>
            <person name="Ding S.J."/>
            <person name="Wang X.J."/>
            <person name="Zhu J.G."/>
            <person name="Ruan X.D."/>
            <person name="Zhao L."/>
            <person name="Wei J.T."/>
            <person name="Ye R.Z."/>
            <person name="Que T.C."/>
            <person name="Du C.H."/>
            <person name="Zhou Y.H."/>
            <person name="Cheng J.X."/>
            <person name="Dai P.F."/>
            <person name="Guo W.B."/>
            <person name="Han X.H."/>
            <person name="Huang E.J."/>
            <person name="Li L.F."/>
            <person name="Wei W."/>
            <person name="Gao Y.C."/>
            <person name="Liu J.Z."/>
            <person name="Shao H.Z."/>
            <person name="Wang X."/>
            <person name="Wang C.C."/>
            <person name="Yang T.C."/>
            <person name="Huo Q.B."/>
            <person name="Li W."/>
            <person name="Chen H.Y."/>
            <person name="Chen S.E."/>
            <person name="Zhou L.G."/>
            <person name="Ni X.B."/>
            <person name="Tian J.H."/>
            <person name="Sheng Y."/>
            <person name="Liu T."/>
            <person name="Pan Y.S."/>
            <person name="Xia L.Y."/>
            <person name="Li J."/>
            <person name="Zhao F."/>
            <person name="Cao W.C."/>
        </authorList>
    </citation>
    <scope>NUCLEOTIDE SEQUENCE</scope>
    <source>
        <strain evidence="2">Rmic-2018</strain>
    </source>
</reference>
<keyword evidence="3" id="KW-1185">Reference proteome</keyword>
<organism evidence="2 3">
    <name type="scientific">Rhipicephalus microplus</name>
    <name type="common">Cattle tick</name>
    <name type="synonym">Boophilus microplus</name>
    <dbReference type="NCBI Taxonomy" id="6941"/>
    <lineage>
        <taxon>Eukaryota</taxon>
        <taxon>Metazoa</taxon>
        <taxon>Ecdysozoa</taxon>
        <taxon>Arthropoda</taxon>
        <taxon>Chelicerata</taxon>
        <taxon>Arachnida</taxon>
        <taxon>Acari</taxon>
        <taxon>Parasitiformes</taxon>
        <taxon>Ixodida</taxon>
        <taxon>Ixodoidea</taxon>
        <taxon>Ixodidae</taxon>
        <taxon>Rhipicephalinae</taxon>
        <taxon>Rhipicephalus</taxon>
        <taxon>Boophilus</taxon>
    </lineage>
</organism>